<dbReference type="EMBL" id="CP036262">
    <property type="protein sequence ID" value="QDS95393.1"/>
    <property type="molecule type" value="Genomic_DNA"/>
</dbReference>
<gene>
    <name evidence="1" type="ORF">FF011L_41890</name>
</gene>
<reference evidence="1 2" key="1">
    <citation type="submission" date="2019-02" db="EMBL/GenBank/DDBJ databases">
        <title>Deep-cultivation of Planctomycetes and their phenomic and genomic characterization uncovers novel biology.</title>
        <authorList>
            <person name="Wiegand S."/>
            <person name="Jogler M."/>
            <person name="Boedeker C."/>
            <person name="Pinto D."/>
            <person name="Vollmers J."/>
            <person name="Rivas-Marin E."/>
            <person name="Kohn T."/>
            <person name="Peeters S.H."/>
            <person name="Heuer A."/>
            <person name="Rast P."/>
            <person name="Oberbeckmann S."/>
            <person name="Bunk B."/>
            <person name="Jeske O."/>
            <person name="Meyerdierks A."/>
            <person name="Storesund J.E."/>
            <person name="Kallscheuer N."/>
            <person name="Luecker S."/>
            <person name="Lage O.M."/>
            <person name="Pohl T."/>
            <person name="Merkel B.J."/>
            <person name="Hornburger P."/>
            <person name="Mueller R.-W."/>
            <person name="Bruemmer F."/>
            <person name="Labrenz M."/>
            <person name="Spormann A.M."/>
            <person name="Op den Camp H."/>
            <person name="Overmann J."/>
            <person name="Amann R."/>
            <person name="Jetten M.S.M."/>
            <person name="Mascher T."/>
            <person name="Medema M.H."/>
            <person name="Devos D.P."/>
            <person name="Kaster A.-K."/>
            <person name="Ovreas L."/>
            <person name="Rohde M."/>
            <person name="Galperin M.Y."/>
            <person name="Jogler C."/>
        </authorList>
    </citation>
    <scope>NUCLEOTIDE SEQUENCE [LARGE SCALE GENOMIC DNA]</scope>
    <source>
        <strain evidence="1 2">FF011L</strain>
    </source>
</reference>
<name>A0A517MKH9_9BACT</name>
<dbReference type="KEGG" id="rml:FF011L_41890"/>
<organism evidence="1 2">
    <name type="scientific">Roseimaritima multifibrata</name>
    <dbReference type="NCBI Taxonomy" id="1930274"/>
    <lineage>
        <taxon>Bacteria</taxon>
        <taxon>Pseudomonadati</taxon>
        <taxon>Planctomycetota</taxon>
        <taxon>Planctomycetia</taxon>
        <taxon>Pirellulales</taxon>
        <taxon>Pirellulaceae</taxon>
        <taxon>Roseimaritima</taxon>
    </lineage>
</organism>
<protein>
    <submittedName>
        <fullName evidence="1">Uncharacterized protein</fullName>
    </submittedName>
</protein>
<accession>A0A517MKH9</accession>
<proteinExistence type="predicted"/>
<evidence type="ECO:0000313" key="2">
    <source>
        <dbReference type="Proteomes" id="UP000320672"/>
    </source>
</evidence>
<keyword evidence="2" id="KW-1185">Reference proteome</keyword>
<dbReference type="Proteomes" id="UP000320672">
    <property type="component" value="Chromosome"/>
</dbReference>
<sequence>MNLVKFDDCSDDIVCIGPLSKGGYRGERTAGDLDDRVVAT</sequence>
<evidence type="ECO:0000313" key="1">
    <source>
        <dbReference type="EMBL" id="QDS95393.1"/>
    </source>
</evidence>
<dbReference type="AlphaFoldDB" id="A0A517MKH9"/>